<comment type="subcellular location">
    <subcellularLocation>
        <location evidence="1">Membrane</location>
        <topology evidence="1">Multi-pass membrane protein</topology>
    </subcellularLocation>
</comment>
<feature type="transmembrane region" description="Helical" evidence="11">
    <location>
        <begin position="99"/>
        <end position="128"/>
    </location>
</feature>
<dbReference type="AlphaFoldDB" id="A0A0E3V6Q1"/>
<accession>A0A0E3V6Q1</accession>
<dbReference type="GO" id="GO:0006814">
    <property type="term" value="P:sodium ion transport"/>
    <property type="evidence" value="ECO:0007669"/>
    <property type="project" value="UniProtKB-KW"/>
</dbReference>
<organism evidence="13 14">
    <name type="scientific">Spirosoma radiotolerans</name>
    <dbReference type="NCBI Taxonomy" id="1379870"/>
    <lineage>
        <taxon>Bacteria</taxon>
        <taxon>Pseudomonadati</taxon>
        <taxon>Bacteroidota</taxon>
        <taxon>Cytophagia</taxon>
        <taxon>Cytophagales</taxon>
        <taxon>Cytophagaceae</taxon>
        <taxon>Spirosoma</taxon>
    </lineage>
</organism>
<keyword evidence="6" id="KW-0915">Sodium</keyword>
<dbReference type="PATRIC" id="fig|1379870.5.peg.1579"/>
<dbReference type="NCBIfam" id="NF038006">
    <property type="entry name" value="NhaD_1"/>
    <property type="match status" value="1"/>
</dbReference>
<keyword evidence="4 11" id="KW-0812">Transmembrane</keyword>
<dbReference type="InterPro" id="IPR004680">
    <property type="entry name" value="Cit_transptr-like_dom"/>
</dbReference>
<keyword evidence="5 11" id="KW-1133">Transmembrane helix</keyword>
<evidence type="ECO:0000259" key="12">
    <source>
        <dbReference type="Pfam" id="PF03600"/>
    </source>
</evidence>
<dbReference type="EMBL" id="CP010429">
    <property type="protein sequence ID" value="AKD54736.1"/>
    <property type="molecule type" value="Genomic_DNA"/>
</dbReference>
<evidence type="ECO:0000256" key="10">
    <source>
        <dbReference type="ARBA" id="ARBA00025753"/>
    </source>
</evidence>
<evidence type="ECO:0000256" key="4">
    <source>
        <dbReference type="ARBA" id="ARBA00022692"/>
    </source>
</evidence>
<dbReference type="RefSeq" id="WP_046376337.1">
    <property type="nucleotide sequence ID" value="NZ_CP010429.1"/>
</dbReference>
<feature type="transmembrane region" description="Helical" evidence="11">
    <location>
        <begin position="369"/>
        <end position="396"/>
    </location>
</feature>
<evidence type="ECO:0000256" key="2">
    <source>
        <dbReference type="ARBA" id="ARBA00022448"/>
    </source>
</evidence>
<feature type="domain" description="Citrate transporter-like" evidence="12">
    <location>
        <begin position="13"/>
        <end position="361"/>
    </location>
</feature>
<keyword evidence="7" id="KW-0406">Ion transport</keyword>
<sequence length="431" mass="46785">MASILTILFVIGYLLITLEHSIKINKTATALITGILCWATYALMATEAEAVGHQLEHHLTDTAEILFFLMGAMTVVELIDVHDGFTLITDRIASRNIRTLFWIVSLLAFFLSALLDNLTTSIVMVSVARKLIRDTEDRHMMAGMIILAANAGGAWSPIGDVTTTMLWIGGQITTTHIISTVLLPSLVSLLVPLVILTRFYKSRSEEKPITAKSGISRPYVTPMSRRDRRIMLAIGLGGMLFVPIFKTITHLPPYMGMMLVLGCIWVASEIIHSDKDEAERKKFTASYALSRIDTPSILFFLGILLAVGALESTGVLRSLADSLSQAVGNLDSIVLLIGVASAVVDNVPIVAAAMGMYDMQTYAVDNKLWMFLAYCAGTGGSLLLIGSAAGVAVMGMEKLSFGWYLRKVSWLALIGYVAGALIFLAQFALLS</sequence>
<evidence type="ECO:0000256" key="8">
    <source>
        <dbReference type="ARBA" id="ARBA00023136"/>
    </source>
</evidence>
<dbReference type="GO" id="GO:0015297">
    <property type="term" value="F:antiporter activity"/>
    <property type="evidence" value="ECO:0007669"/>
    <property type="project" value="UniProtKB-KW"/>
</dbReference>
<name>A0A0E3V6Q1_9BACT</name>
<keyword evidence="14" id="KW-1185">Reference proteome</keyword>
<feature type="transmembrane region" description="Helical" evidence="11">
    <location>
        <begin position="333"/>
        <end position="357"/>
    </location>
</feature>
<reference evidence="13 14" key="1">
    <citation type="journal article" date="2014" name="Curr. Microbiol.">
        <title>Spirosoma radiotolerans sp. nov., a gamma-radiation-resistant bacterium isolated from gamma ray-irradiated soil.</title>
        <authorList>
            <person name="Lee J.J."/>
            <person name="Srinivasan S."/>
            <person name="Lim S."/>
            <person name="Joe M."/>
            <person name="Im S."/>
            <person name="Bae S.I."/>
            <person name="Park K.R."/>
            <person name="Han J.H."/>
            <person name="Park S.H."/>
            <person name="Joo B.M."/>
            <person name="Park S.J."/>
            <person name="Kim M.K."/>
        </authorList>
    </citation>
    <scope>NUCLEOTIDE SEQUENCE [LARGE SCALE GENOMIC DNA]</scope>
    <source>
        <strain evidence="13 14">DG5A</strain>
    </source>
</reference>
<feature type="transmembrane region" description="Helical" evidence="11">
    <location>
        <begin position="292"/>
        <end position="313"/>
    </location>
</feature>
<dbReference type="OrthoDB" id="9772058at2"/>
<dbReference type="Pfam" id="PF03600">
    <property type="entry name" value="CitMHS"/>
    <property type="match status" value="1"/>
</dbReference>
<feature type="transmembrane region" description="Helical" evidence="11">
    <location>
        <begin position="178"/>
        <end position="200"/>
    </location>
</feature>
<protein>
    <submittedName>
        <fullName evidence="13">Sodium:proton antiporter</fullName>
    </submittedName>
</protein>
<evidence type="ECO:0000313" key="13">
    <source>
        <dbReference type="EMBL" id="AKD54736.1"/>
    </source>
</evidence>
<feature type="transmembrane region" description="Helical" evidence="11">
    <location>
        <begin position="31"/>
        <end position="51"/>
    </location>
</feature>
<evidence type="ECO:0000313" key="14">
    <source>
        <dbReference type="Proteomes" id="UP000033054"/>
    </source>
</evidence>
<evidence type="ECO:0000256" key="9">
    <source>
        <dbReference type="ARBA" id="ARBA00023201"/>
    </source>
</evidence>
<feature type="transmembrane region" description="Helical" evidence="11">
    <location>
        <begin position="63"/>
        <end position="79"/>
    </location>
</feature>
<keyword evidence="3" id="KW-0050">Antiport</keyword>
<evidence type="ECO:0000256" key="6">
    <source>
        <dbReference type="ARBA" id="ARBA00023053"/>
    </source>
</evidence>
<feature type="transmembrane region" description="Helical" evidence="11">
    <location>
        <begin position="230"/>
        <end position="248"/>
    </location>
</feature>
<dbReference type="STRING" id="1379870.SD10_07270"/>
<keyword evidence="2" id="KW-0813">Transport</keyword>
<feature type="transmembrane region" description="Helical" evidence="11">
    <location>
        <begin position="408"/>
        <end position="430"/>
    </location>
</feature>
<evidence type="ECO:0000256" key="3">
    <source>
        <dbReference type="ARBA" id="ARBA00022449"/>
    </source>
</evidence>
<dbReference type="GO" id="GO:0016020">
    <property type="term" value="C:membrane"/>
    <property type="evidence" value="ECO:0007669"/>
    <property type="project" value="UniProtKB-SubCell"/>
</dbReference>
<dbReference type="KEGG" id="srd:SD10_07270"/>
<evidence type="ECO:0000256" key="5">
    <source>
        <dbReference type="ARBA" id="ARBA00022989"/>
    </source>
</evidence>
<evidence type="ECO:0000256" key="1">
    <source>
        <dbReference type="ARBA" id="ARBA00004141"/>
    </source>
</evidence>
<comment type="similarity">
    <text evidence="10">Belongs to the NhaD Na(+)/H(+) (TC 2.A.62) antiporter family.</text>
</comment>
<keyword evidence="8 11" id="KW-0472">Membrane</keyword>
<dbReference type="Proteomes" id="UP000033054">
    <property type="component" value="Chromosome"/>
</dbReference>
<evidence type="ECO:0000256" key="11">
    <source>
        <dbReference type="SAM" id="Phobius"/>
    </source>
</evidence>
<gene>
    <name evidence="13" type="ORF">SD10_07270</name>
</gene>
<dbReference type="PANTHER" id="PTHR43269">
    <property type="entry name" value="SODIUM/PROTON ANTIPORTER 1-RELATED"/>
    <property type="match status" value="1"/>
</dbReference>
<dbReference type="InterPro" id="IPR045016">
    <property type="entry name" value="NhaD-like"/>
</dbReference>
<proteinExistence type="inferred from homology"/>
<evidence type="ECO:0000256" key="7">
    <source>
        <dbReference type="ARBA" id="ARBA00023065"/>
    </source>
</evidence>
<keyword evidence="9" id="KW-0739">Sodium transport</keyword>
<dbReference type="HOGENOM" id="CLU_029697_1_0_10"/>
<dbReference type="PANTHER" id="PTHR43269:SF2">
    <property type="entry name" value="SODIUM_PROTON ANTIPORTER 1-RELATED"/>
    <property type="match status" value="1"/>
</dbReference>